<evidence type="ECO:0000313" key="2">
    <source>
        <dbReference type="EMBL" id="CDM26383.1"/>
    </source>
</evidence>
<organism evidence="2 3">
    <name type="scientific">Penicillium roqueforti (strain FM164)</name>
    <dbReference type="NCBI Taxonomy" id="1365484"/>
    <lineage>
        <taxon>Eukaryota</taxon>
        <taxon>Fungi</taxon>
        <taxon>Dikarya</taxon>
        <taxon>Ascomycota</taxon>
        <taxon>Pezizomycotina</taxon>
        <taxon>Eurotiomycetes</taxon>
        <taxon>Eurotiomycetidae</taxon>
        <taxon>Eurotiales</taxon>
        <taxon>Aspergillaceae</taxon>
        <taxon>Penicillium</taxon>
    </lineage>
</organism>
<gene>
    <name evidence="2" type="ORF">PROQFM164_S01g000192</name>
</gene>
<keyword evidence="3" id="KW-1185">Reference proteome</keyword>
<feature type="compositionally biased region" description="Basic and acidic residues" evidence="1">
    <location>
        <begin position="24"/>
        <end position="37"/>
    </location>
</feature>
<reference evidence="2" key="1">
    <citation type="journal article" date="2014" name="Nat. Commun.">
        <title>Multiple recent horizontal transfers of a large genomic region in cheese making fungi.</title>
        <authorList>
            <person name="Cheeseman K."/>
            <person name="Ropars J."/>
            <person name="Renault P."/>
            <person name="Dupont J."/>
            <person name="Gouzy J."/>
            <person name="Branca A."/>
            <person name="Abraham A.L."/>
            <person name="Ceppi M."/>
            <person name="Conseiller E."/>
            <person name="Debuchy R."/>
            <person name="Malagnac F."/>
            <person name="Goarin A."/>
            <person name="Silar P."/>
            <person name="Lacoste S."/>
            <person name="Sallet E."/>
            <person name="Bensimon A."/>
            <person name="Giraud T."/>
            <person name="Brygoo Y."/>
        </authorList>
    </citation>
    <scope>NUCLEOTIDE SEQUENCE [LARGE SCALE GENOMIC DNA]</scope>
    <source>
        <strain evidence="2">FM164</strain>
    </source>
</reference>
<feature type="region of interest" description="Disordered" evidence="1">
    <location>
        <begin position="24"/>
        <end position="67"/>
    </location>
</feature>
<evidence type="ECO:0000313" key="3">
    <source>
        <dbReference type="Proteomes" id="UP000030686"/>
    </source>
</evidence>
<name>W6PQC8_PENRF</name>
<protein>
    <submittedName>
        <fullName evidence="2">Genomic scaffold, ProqFM164S01</fullName>
    </submittedName>
</protein>
<evidence type="ECO:0000256" key="1">
    <source>
        <dbReference type="SAM" id="MobiDB-lite"/>
    </source>
</evidence>
<proteinExistence type="predicted"/>
<dbReference type="EMBL" id="HG792015">
    <property type="protein sequence ID" value="CDM26383.1"/>
    <property type="molecule type" value="Genomic_DNA"/>
</dbReference>
<sequence length="67" mass="8105">MARTNQPKRQRTFLQWCLHARVKTEPEKNRRRNENRWGEATPHPHCSARTGRQNPRRHRGGRIYQCS</sequence>
<accession>W6PQC8</accession>
<dbReference type="AlphaFoldDB" id="W6PQC8"/>
<dbReference type="Proteomes" id="UP000030686">
    <property type="component" value="Unassembled WGS sequence"/>
</dbReference>